<dbReference type="AlphaFoldDB" id="A0A4D5RZC6"/>
<name>A0A4D5RZC6_IXOSC</name>
<reference evidence="2" key="1">
    <citation type="submission" date="2019-04" db="EMBL/GenBank/DDBJ databases">
        <title>An insight into the mialome of Ixodes scapularis.</title>
        <authorList>
            <person name="Ribeiro J.M."/>
            <person name="Mather T.N."/>
            <person name="Karim S."/>
        </authorList>
    </citation>
    <scope>NUCLEOTIDE SEQUENCE</scope>
</reference>
<evidence type="ECO:0000313" key="2">
    <source>
        <dbReference type="EMBL" id="MOY42419.1"/>
    </source>
</evidence>
<organism evidence="2">
    <name type="scientific">Ixodes scapularis</name>
    <name type="common">Black-legged tick</name>
    <name type="synonym">Deer tick</name>
    <dbReference type="NCBI Taxonomy" id="6945"/>
    <lineage>
        <taxon>Eukaryota</taxon>
        <taxon>Metazoa</taxon>
        <taxon>Ecdysozoa</taxon>
        <taxon>Arthropoda</taxon>
        <taxon>Chelicerata</taxon>
        <taxon>Arachnida</taxon>
        <taxon>Acari</taxon>
        <taxon>Parasitiformes</taxon>
        <taxon>Ixodida</taxon>
        <taxon>Ixodoidea</taxon>
        <taxon>Ixodidae</taxon>
        <taxon>Ixodinae</taxon>
        <taxon>Ixodes</taxon>
    </lineage>
</organism>
<evidence type="ECO:0000256" key="1">
    <source>
        <dbReference type="SAM" id="SignalP"/>
    </source>
</evidence>
<proteinExistence type="predicted"/>
<feature type="signal peptide" evidence="1">
    <location>
        <begin position="1"/>
        <end position="28"/>
    </location>
</feature>
<accession>A0A4D5RZC6</accession>
<sequence length="135" mass="14349">MKGRAGQRPGVWFLSVLFSTPACWNAGARPGGLFGAKASSVSGKLGSNRRGIEAPSPWSSTVAGQVRTGEDFNDEVCVCDCVAASSRPTHRGTTGTIPSPFGQRLARPPLPDTVRRDFPSTRTFLFIVIKEAVSL</sequence>
<keyword evidence="1" id="KW-0732">Signal</keyword>
<feature type="chain" id="PRO_5020034783" evidence="1">
    <location>
        <begin position="29"/>
        <end position="135"/>
    </location>
</feature>
<dbReference type="EMBL" id="GHJT01008448">
    <property type="protein sequence ID" value="MOY42419.1"/>
    <property type="molecule type" value="Transcribed_RNA"/>
</dbReference>
<protein>
    <submittedName>
        <fullName evidence="2">Putative secreted protein</fullName>
    </submittedName>
</protein>